<dbReference type="EMBL" id="JAHHHN010000042">
    <property type="protein sequence ID" value="MBW4565595.1"/>
    <property type="molecule type" value="Genomic_DNA"/>
</dbReference>
<comment type="catalytic activity">
    <reaction evidence="10">
        <text>D-sedoheptulose 7-phosphate + D-glyceraldehyde 3-phosphate = D-erythrose 4-phosphate + beta-D-fructose 6-phosphate</text>
        <dbReference type="Rhea" id="RHEA:17053"/>
        <dbReference type="ChEBI" id="CHEBI:16897"/>
        <dbReference type="ChEBI" id="CHEBI:57483"/>
        <dbReference type="ChEBI" id="CHEBI:57634"/>
        <dbReference type="ChEBI" id="CHEBI:59776"/>
        <dbReference type="EC" id="2.2.1.2"/>
    </reaction>
</comment>
<sequence>MNLLQSLRHSGQSIWLDGFERSWVSSGQLQQSIEDDGLRGIRSNFEALNLAIQGHAYDRDFNTLVQQGMSRSARSDYEYLLVRDLQLAADRLKPVHAHTQGQDGYVQVDLPPDTLFEAETAIAAAQRIWRTVGWSNLLLRIPATRLMMPVIEQLLKEGMNVNATLVFSLNVYNQVFDHYLRGLEKQIQLKKSVSKGVCFASFAIYRLDAAINPLIAHSETSFGMMQSRLLYEHYQSQRQRSLPQGAKPLRLVWDCTDIPLESAWQYFQIATPETVMMLEPSTLLRYRKVSLLPTRLIDGESDEQIITSETETLSDEQIDQLVDKEMARSLNAFQQLLDTIEHKRRH</sequence>
<gene>
    <name evidence="10" type="primary">tal</name>
    <name evidence="11" type="ORF">KME32_31840</name>
</gene>
<evidence type="ECO:0000256" key="4">
    <source>
        <dbReference type="ARBA" id="ARBA00008426"/>
    </source>
</evidence>
<evidence type="ECO:0000256" key="10">
    <source>
        <dbReference type="HAMAP-Rule" id="MF_00493"/>
    </source>
</evidence>
<evidence type="ECO:0000256" key="9">
    <source>
        <dbReference type="ARBA" id="ARBA00023270"/>
    </source>
</evidence>
<evidence type="ECO:0000256" key="2">
    <source>
        <dbReference type="ARBA" id="ARBA00004496"/>
    </source>
</evidence>
<keyword evidence="9 10" id="KW-0704">Schiff base</keyword>
<evidence type="ECO:0000256" key="7">
    <source>
        <dbReference type="ARBA" id="ARBA00022679"/>
    </source>
</evidence>
<evidence type="ECO:0000256" key="1">
    <source>
        <dbReference type="ARBA" id="ARBA00003518"/>
    </source>
</evidence>
<accession>A0A951UKM2</accession>
<dbReference type="PANTHER" id="PTHR10683:SF31">
    <property type="entry name" value="TRANSALDOLASE"/>
    <property type="match status" value="1"/>
</dbReference>
<evidence type="ECO:0000256" key="6">
    <source>
        <dbReference type="ARBA" id="ARBA00022490"/>
    </source>
</evidence>
<evidence type="ECO:0000256" key="3">
    <source>
        <dbReference type="ARBA" id="ARBA00004857"/>
    </source>
</evidence>
<evidence type="ECO:0000313" key="11">
    <source>
        <dbReference type="EMBL" id="MBW4565595.1"/>
    </source>
</evidence>
<reference evidence="11" key="1">
    <citation type="submission" date="2021-05" db="EMBL/GenBank/DDBJ databases">
        <authorList>
            <person name="Pietrasiak N."/>
            <person name="Ward R."/>
            <person name="Stajich J.E."/>
            <person name="Kurbessoian T."/>
        </authorList>
    </citation>
    <scope>NUCLEOTIDE SEQUENCE</scope>
    <source>
        <strain evidence="11">JT2-VF2</strain>
    </source>
</reference>
<evidence type="ECO:0000256" key="5">
    <source>
        <dbReference type="ARBA" id="ARBA00013151"/>
    </source>
</evidence>
<comment type="pathway">
    <text evidence="3 10">Carbohydrate degradation; pentose phosphate pathway; D-glyceraldehyde 3-phosphate and beta-D-fructose 6-phosphate from D-ribose 5-phosphate and D-xylulose 5-phosphate (non-oxidative stage): step 2/3.</text>
</comment>
<dbReference type="GO" id="GO:0004801">
    <property type="term" value="F:transaldolase activity"/>
    <property type="evidence" value="ECO:0007669"/>
    <property type="project" value="UniProtKB-UniRule"/>
</dbReference>
<comment type="function">
    <text evidence="1 10">Transaldolase is important for the balance of metabolites in the pentose-phosphate pathway.</text>
</comment>
<dbReference type="Pfam" id="PF00923">
    <property type="entry name" value="TAL_FSA"/>
    <property type="match status" value="1"/>
</dbReference>
<dbReference type="PIRSF" id="PIRSF036915">
    <property type="entry name" value="Trnald_Bac_Plnt"/>
    <property type="match status" value="1"/>
</dbReference>
<evidence type="ECO:0000256" key="8">
    <source>
        <dbReference type="ARBA" id="ARBA00023126"/>
    </source>
</evidence>
<comment type="caution">
    <text evidence="11">The sequence shown here is derived from an EMBL/GenBank/DDBJ whole genome shotgun (WGS) entry which is preliminary data.</text>
</comment>
<evidence type="ECO:0000313" key="12">
    <source>
        <dbReference type="Proteomes" id="UP000715781"/>
    </source>
</evidence>
<organism evidence="11 12">
    <name type="scientific">Mojavia pulchra JT2-VF2</name>
    <dbReference type="NCBI Taxonomy" id="287848"/>
    <lineage>
        <taxon>Bacteria</taxon>
        <taxon>Bacillati</taxon>
        <taxon>Cyanobacteriota</taxon>
        <taxon>Cyanophyceae</taxon>
        <taxon>Nostocales</taxon>
        <taxon>Nostocaceae</taxon>
    </lineage>
</organism>
<dbReference type="AlphaFoldDB" id="A0A951UKM2"/>
<comment type="similarity">
    <text evidence="4 10">Belongs to the transaldolase family. Type 2 subfamily.</text>
</comment>
<dbReference type="InterPro" id="IPR013785">
    <property type="entry name" value="Aldolase_TIM"/>
</dbReference>
<dbReference type="InterPro" id="IPR004732">
    <property type="entry name" value="Transaldolase_2"/>
</dbReference>
<name>A0A951UKM2_9NOST</name>
<comment type="caution">
    <text evidence="10">Lacks conserved residue(s) required for the propagation of feature annotation.</text>
</comment>
<proteinExistence type="inferred from homology"/>
<dbReference type="EC" id="2.2.1.2" evidence="5 10"/>
<dbReference type="Proteomes" id="UP000715781">
    <property type="component" value="Unassembled WGS sequence"/>
</dbReference>
<dbReference type="PANTHER" id="PTHR10683">
    <property type="entry name" value="TRANSALDOLASE"/>
    <property type="match status" value="1"/>
</dbReference>
<dbReference type="Gene3D" id="3.20.20.70">
    <property type="entry name" value="Aldolase class I"/>
    <property type="match status" value="1"/>
</dbReference>
<keyword evidence="7 10" id="KW-0808">Transferase</keyword>
<dbReference type="GO" id="GO:0005975">
    <property type="term" value="P:carbohydrate metabolic process"/>
    <property type="evidence" value="ECO:0007669"/>
    <property type="project" value="InterPro"/>
</dbReference>
<dbReference type="GO" id="GO:0006098">
    <property type="term" value="P:pentose-phosphate shunt"/>
    <property type="evidence" value="ECO:0007669"/>
    <property type="project" value="UniProtKB-UniRule"/>
</dbReference>
<keyword evidence="8 10" id="KW-0570">Pentose shunt</keyword>
<dbReference type="InterPro" id="IPR001585">
    <property type="entry name" value="TAL/FSA"/>
</dbReference>
<dbReference type="SUPFAM" id="SSF51569">
    <property type="entry name" value="Aldolase"/>
    <property type="match status" value="1"/>
</dbReference>
<comment type="subcellular location">
    <subcellularLocation>
        <location evidence="2 10">Cytoplasm</location>
    </subcellularLocation>
</comment>
<keyword evidence="6 10" id="KW-0963">Cytoplasm</keyword>
<protein>
    <recommendedName>
        <fullName evidence="5 10">Transaldolase</fullName>
        <ecNumber evidence="5 10">2.2.1.2</ecNumber>
    </recommendedName>
</protein>
<dbReference type="HAMAP" id="MF_00493">
    <property type="entry name" value="Transaldolase_2"/>
    <property type="match status" value="1"/>
</dbReference>
<reference evidence="11" key="2">
    <citation type="journal article" date="2022" name="Microbiol. Resour. Announc.">
        <title>Metagenome Sequencing to Explore Phylogenomics of Terrestrial Cyanobacteria.</title>
        <authorList>
            <person name="Ward R.D."/>
            <person name="Stajich J.E."/>
            <person name="Johansen J.R."/>
            <person name="Huntemann M."/>
            <person name="Clum A."/>
            <person name="Foster B."/>
            <person name="Foster B."/>
            <person name="Roux S."/>
            <person name="Palaniappan K."/>
            <person name="Varghese N."/>
            <person name="Mukherjee S."/>
            <person name="Reddy T.B.K."/>
            <person name="Daum C."/>
            <person name="Copeland A."/>
            <person name="Chen I.A."/>
            <person name="Ivanova N.N."/>
            <person name="Kyrpides N.C."/>
            <person name="Shapiro N."/>
            <person name="Eloe-Fadrosh E.A."/>
            <person name="Pietrasiak N."/>
        </authorList>
    </citation>
    <scope>NUCLEOTIDE SEQUENCE</scope>
    <source>
        <strain evidence="11">JT2-VF2</strain>
    </source>
</reference>
<dbReference type="GO" id="GO:0005737">
    <property type="term" value="C:cytoplasm"/>
    <property type="evidence" value="ECO:0007669"/>
    <property type="project" value="UniProtKB-SubCell"/>
</dbReference>